<accession>A0AA38XES9</accession>
<dbReference type="PANTHER" id="PTHR10672:SF39">
    <property type="entry name" value="CLASS II ALDOLASE_ADDUCIN N-TERMINAL DOMAIN-CONTAINING PROTEIN"/>
    <property type="match status" value="1"/>
</dbReference>
<dbReference type="Gene3D" id="3.40.225.10">
    <property type="entry name" value="Class II aldolase/adducin N-terminal domain"/>
    <property type="match status" value="1"/>
</dbReference>
<evidence type="ECO:0000259" key="1">
    <source>
        <dbReference type="SMART" id="SM01007"/>
    </source>
</evidence>
<dbReference type="PANTHER" id="PTHR10672">
    <property type="entry name" value="ADDUCIN"/>
    <property type="match status" value="1"/>
</dbReference>
<feature type="domain" description="Class II aldolase/adducin N-terminal" evidence="1">
    <location>
        <begin position="50"/>
        <end position="230"/>
    </location>
</feature>
<comment type="caution">
    <text evidence="2">The sequence shown here is derived from an EMBL/GenBank/DDBJ whole genome shotgun (WGS) entry which is preliminary data.</text>
</comment>
<dbReference type="Proteomes" id="UP001172673">
    <property type="component" value="Unassembled WGS sequence"/>
</dbReference>
<organism evidence="2 3">
    <name type="scientific">Cladophialophora chaetospira</name>
    <dbReference type="NCBI Taxonomy" id="386627"/>
    <lineage>
        <taxon>Eukaryota</taxon>
        <taxon>Fungi</taxon>
        <taxon>Dikarya</taxon>
        <taxon>Ascomycota</taxon>
        <taxon>Pezizomycotina</taxon>
        <taxon>Eurotiomycetes</taxon>
        <taxon>Chaetothyriomycetidae</taxon>
        <taxon>Chaetothyriales</taxon>
        <taxon>Herpotrichiellaceae</taxon>
        <taxon>Cladophialophora</taxon>
    </lineage>
</organism>
<gene>
    <name evidence="2" type="ORF">H2200_003636</name>
</gene>
<dbReference type="SMART" id="SM01007">
    <property type="entry name" value="Aldolase_II"/>
    <property type="match status" value="1"/>
</dbReference>
<dbReference type="GO" id="GO:0051015">
    <property type="term" value="F:actin filament binding"/>
    <property type="evidence" value="ECO:0007669"/>
    <property type="project" value="TreeGrafter"/>
</dbReference>
<dbReference type="AlphaFoldDB" id="A0AA38XES9"/>
<protein>
    <recommendedName>
        <fullName evidence="1">Class II aldolase/adducin N-terminal domain-containing protein</fullName>
    </recommendedName>
</protein>
<sequence>MAPALGVFDDSNADNLHNQALGKTKTGKTLKIRTYPTFQSLEEERVYRKQHLAAAFRIFADRGFDEGVAGHISLRDPILTDHFWLNPLSMHFSQICVSDLILVNEDGEVVIGNEPINAAAFAIHSEIHKARPDVHAACHAHSVHGKAFAAFGRELDIITQDSLRFYKSHAVYNNFGGVVLDREEGKRIASALGDGKAVILQNHGLLTVADSVDAAAFWFISLDKTCHAQLLVDAARAGSGHQVKYIADDEAEFTYRQIGGDDKGWLSFQGYYDEQLAKTGGAFLK</sequence>
<name>A0AA38XES9_9EURO</name>
<dbReference type="InterPro" id="IPR036409">
    <property type="entry name" value="Aldolase_II/adducin_N_sf"/>
</dbReference>
<dbReference type="InterPro" id="IPR051017">
    <property type="entry name" value="Aldolase-II_Adducin_sf"/>
</dbReference>
<dbReference type="GO" id="GO:0005856">
    <property type="term" value="C:cytoskeleton"/>
    <property type="evidence" value="ECO:0007669"/>
    <property type="project" value="TreeGrafter"/>
</dbReference>
<dbReference type="FunFam" id="3.40.225.10:FF:000009">
    <property type="entry name" value="Class II aldolase/adducin N-terminal"/>
    <property type="match status" value="1"/>
</dbReference>
<dbReference type="Pfam" id="PF00596">
    <property type="entry name" value="Aldolase_II"/>
    <property type="match status" value="1"/>
</dbReference>
<proteinExistence type="predicted"/>
<keyword evidence="3" id="KW-1185">Reference proteome</keyword>
<reference evidence="2" key="1">
    <citation type="submission" date="2022-10" db="EMBL/GenBank/DDBJ databases">
        <title>Culturing micro-colonial fungi from biological soil crusts in the Mojave desert and describing Neophaeococcomyces mojavensis, and introducing the new genera and species Taxawa tesnikishii.</title>
        <authorList>
            <person name="Kurbessoian T."/>
            <person name="Stajich J.E."/>
        </authorList>
    </citation>
    <scope>NUCLEOTIDE SEQUENCE</scope>
    <source>
        <strain evidence="2">TK_41</strain>
    </source>
</reference>
<evidence type="ECO:0000313" key="2">
    <source>
        <dbReference type="EMBL" id="KAJ9612041.1"/>
    </source>
</evidence>
<dbReference type="EMBL" id="JAPDRK010000005">
    <property type="protein sequence ID" value="KAJ9612041.1"/>
    <property type="molecule type" value="Genomic_DNA"/>
</dbReference>
<dbReference type="NCBIfam" id="NF004855">
    <property type="entry name" value="PRK06208.1"/>
    <property type="match status" value="1"/>
</dbReference>
<dbReference type="SUPFAM" id="SSF53639">
    <property type="entry name" value="AraD/HMP-PK domain-like"/>
    <property type="match status" value="1"/>
</dbReference>
<dbReference type="InterPro" id="IPR001303">
    <property type="entry name" value="Aldolase_II/adducin_N"/>
</dbReference>
<evidence type="ECO:0000313" key="3">
    <source>
        <dbReference type="Proteomes" id="UP001172673"/>
    </source>
</evidence>